<dbReference type="InterPro" id="IPR036291">
    <property type="entry name" value="NAD(P)-bd_dom_sf"/>
</dbReference>
<evidence type="ECO:0000313" key="3">
    <source>
        <dbReference type="EMBL" id="KXG78329.1"/>
    </source>
</evidence>
<evidence type="ECO:0000313" key="4">
    <source>
        <dbReference type="Proteomes" id="UP000070427"/>
    </source>
</evidence>
<reference evidence="3 4" key="1">
    <citation type="submission" date="2015-12" db="EMBL/GenBank/DDBJ databases">
        <title>Draft genome sequnece of Fervidicola ferrireducens strain Y170.</title>
        <authorList>
            <person name="Patel B.K."/>
        </authorList>
    </citation>
    <scope>NUCLEOTIDE SEQUENCE [LARGE SCALE GENOMIC DNA]</scope>
    <source>
        <strain evidence="3 4">Y170</strain>
    </source>
</reference>
<comment type="caution">
    <text evidence="3">The sequence shown here is derived from an EMBL/GenBank/DDBJ whole genome shotgun (WGS) entry which is preliminary data.</text>
</comment>
<organism evidence="3 4">
    <name type="scientific">Fervidicola ferrireducens</name>
    <dbReference type="NCBI Taxonomy" id="520764"/>
    <lineage>
        <taxon>Bacteria</taxon>
        <taxon>Bacillati</taxon>
        <taxon>Bacillota</taxon>
        <taxon>Clostridia</taxon>
        <taxon>Thermosediminibacterales</taxon>
        <taxon>Thermosediminibacteraceae</taxon>
        <taxon>Fervidicola</taxon>
    </lineage>
</organism>
<keyword evidence="4" id="KW-1185">Reference proteome</keyword>
<evidence type="ECO:0000256" key="1">
    <source>
        <dbReference type="ARBA" id="ARBA00007430"/>
    </source>
</evidence>
<name>A0A140LCQ4_9FIRM</name>
<dbReference type="SUPFAM" id="SSF51735">
    <property type="entry name" value="NAD(P)-binding Rossmann-fold domains"/>
    <property type="match status" value="1"/>
</dbReference>
<dbReference type="EC" id="4.2.1.135" evidence="3"/>
<dbReference type="PATRIC" id="fig|520764.3.peg.419"/>
<dbReference type="PANTHER" id="PTHR43318:SF1">
    <property type="entry name" value="POLYSACCHARIDE BIOSYNTHESIS PROTEIN EPSC-RELATED"/>
    <property type="match status" value="1"/>
</dbReference>
<gene>
    <name evidence="3" type="primary">pglF</name>
    <name evidence="3" type="ORF">AN618_03950</name>
</gene>
<dbReference type="PANTHER" id="PTHR43318">
    <property type="entry name" value="UDP-N-ACETYLGLUCOSAMINE 4,6-DEHYDRATASE"/>
    <property type="match status" value="1"/>
</dbReference>
<dbReference type="InParanoid" id="A0A140LCQ4"/>
<dbReference type="AlphaFoldDB" id="A0A140LCQ4"/>
<dbReference type="EMBL" id="LOED01000003">
    <property type="protein sequence ID" value="KXG78329.1"/>
    <property type="molecule type" value="Genomic_DNA"/>
</dbReference>
<dbReference type="STRING" id="520764.AN618_03950"/>
<evidence type="ECO:0000259" key="2">
    <source>
        <dbReference type="Pfam" id="PF02719"/>
    </source>
</evidence>
<feature type="domain" description="Polysaccharide biosynthesis protein CapD-like" evidence="2">
    <location>
        <begin position="6"/>
        <end position="99"/>
    </location>
</feature>
<dbReference type="InterPro" id="IPR051203">
    <property type="entry name" value="Polysaccharide_Synthase-Rel"/>
</dbReference>
<dbReference type="Gene3D" id="3.40.50.720">
    <property type="entry name" value="NAD(P)-binding Rossmann-like Domain"/>
    <property type="match status" value="1"/>
</dbReference>
<dbReference type="InterPro" id="IPR003869">
    <property type="entry name" value="Polysac_CapD-like"/>
</dbReference>
<keyword evidence="3" id="KW-0456">Lyase</keyword>
<comment type="similarity">
    <text evidence="1">Belongs to the polysaccharide synthase family.</text>
</comment>
<dbReference type="Proteomes" id="UP000070427">
    <property type="component" value="Unassembled WGS sequence"/>
</dbReference>
<accession>A0A140LCQ4</accession>
<protein>
    <submittedName>
        <fullName evidence="3">UDP-N-acetyl-alpha-D-glucosamine C6 dehydratase</fullName>
        <ecNumber evidence="3">4.2.1.135</ecNumber>
    </submittedName>
</protein>
<dbReference type="GO" id="GO:0016829">
    <property type="term" value="F:lyase activity"/>
    <property type="evidence" value="ECO:0007669"/>
    <property type="project" value="UniProtKB-KW"/>
</dbReference>
<proteinExistence type="inferred from homology"/>
<sequence length="149" mass="17235">MGHNNSEVTRYFMTIPEAVQLVIQAGAMAKGGEIFVLDMGEPVKILELAREMIRLSGLEPEKDIKIEFIGLRPGEKLHEELFYEKEDVVRTEFEKIYLARADKSFSEYKEELEHLINTFMPSDPEVKMMFSKFDAKLFMQDGKKITILP</sequence>
<dbReference type="Pfam" id="PF02719">
    <property type="entry name" value="Polysacc_synt_2"/>
    <property type="match status" value="1"/>
</dbReference>